<dbReference type="InterPro" id="IPR036305">
    <property type="entry name" value="RGS_sf"/>
</dbReference>
<keyword evidence="3" id="KW-1185">Reference proteome</keyword>
<dbReference type="EMBL" id="JAOPGA020000997">
    <property type="protein sequence ID" value="KAL0483869.1"/>
    <property type="molecule type" value="Genomic_DNA"/>
</dbReference>
<dbReference type="AlphaFoldDB" id="A0AAW2Z4M7"/>
<dbReference type="PROSITE" id="PS50132">
    <property type="entry name" value="RGS"/>
    <property type="match status" value="1"/>
</dbReference>
<organism evidence="2 3">
    <name type="scientific">Acrasis kona</name>
    <dbReference type="NCBI Taxonomy" id="1008807"/>
    <lineage>
        <taxon>Eukaryota</taxon>
        <taxon>Discoba</taxon>
        <taxon>Heterolobosea</taxon>
        <taxon>Tetramitia</taxon>
        <taxon>Eutetramitia</taxon>
        <taxon>Acrasidae</taxon>
        <taxon>Acrasis</taxon>
    </lineage>
</organism>
<feature type="domain" description="RGS" evidence="1">
    <location>
        <begin position="14"/>
        <end position="134"/>
    </location>
</feature>
<dbReference type="SUPFAM" id="SSF48097">
    <property type="entry name" value="Regulator of G-protein signaling, RGS"/>
    <property type="match status" value="1"/>
</dbReference>
<protein>
    <submittedName>
        <fullName evidence="2">Regulator of G-protein signaling</fullName>
    </submittedName>
</protein>
<sequence length="193" mass="22716">MNSNQHLFGKFEFQFDAVFYIDDLGSNYMTYLKSKHQDEPLLFLISAKEFRIEPDRISAQMINKTYIHDGAEREVNLSGATKATIVKKLEQLETSYDYALLKTIFDEAFVIVYLELMSDSFHRYLHSKTFIDFIKYKDSNYLNKIGRIPSEMAISGLNRSEPKRTGWRYLRNKLSCLWFDKICTFKFTSSMKA</sequence>
<dbReference type="InterPro" id="IPR016137">
    <property type="entry name" value="RGS"/>
</dbReference>
<proteinExistence type="predicted"/>
<dbReference type="CDD" id="cd07440">
    <property type="entry name" value="RGS"/>
    <property type="match status" value="1"/>
</dbReference>
<dbReference type="PANTHER" id="PTHR10845">
    <property type="entry name" value="REGULATOR OF G PROTEIN SIGNALING"/>
    <property type="match status" value="1"/>
</dbReference>
<dbReference type="Pfam" id="PF00615">
    <property type="entry name" value="RGS"/>
    <property type="match status" value="1"/>
</dbReference>
<comment type="caution">
    <text evidence="2">The sequence shown here is derived from an EMBL/GenBank/DDBJ whole genome shotgun (WGS) entry which is preliminary data.</text>
</comment>
<accession>A0AAW2Z4M7</accession>
<reference evidence="2 3" key="1">
    <citation type="submission" date="2024-03" db="EMBL/GenBank/DDBJ databases">
        <title>The Acrasis kona genome and developmental transcriptomes reveal deep origins of eukaryotic multicellular pathways.</title>
        <authorList>
            <person name="Sheikh S."/>
            <person name="Fu C.-J."/>
            <person name="Brown M.W."/>
            <person name="Baldauf S.L."/>
        </authorList>
    </citation>
    <scope>NUCLEOTIDE SEQUENCE [LARGE SCALE GENOMIC DNA]</scope>
    <source>
        <strain evidence="2 3">ATCC MYA-3509</strain>
    </source>
</reference>
<dbReference type="Gene3D" id="1.10.167.10">
    <property type="entry name" value="Regulator of G-protein Signalling 4, domain 2"/>
    <property type="match status" value="1"/>
</dbReference>
<evidence type="ECO:0000313" key="3">
    <source>
        <dbReference type="Proteomes" id="UP001431209"/>
    </source>
</evidence>
<dbReference type="Proteomes" id="UP001431209">
    <property type="component" value="Unassembled WGS sequence"/>
</dbReference>
<dbReference type="InterPro" id="IPR044926">
    <property type="entry name" value="RGS_subdomain_2"/>
</dbReference>
<dbReference type="SMART" id="SM00315">
    <property type="entry name" value="RGS"/>
    <property type="match status" value="1"/>
</dbReference>
<evidence type="ECO:0000259" key="1">
    <source>
        <dbReference type="PROSITE" id="PS50132"/>
    </source>
</evidence>
<name>A0AAW2Z4M7_9EUKA</name>
<dbReference type="PANTHER" id="PTHR10845:SF192">
    <property type="entry name" value="DOUBLE HIT, ISOFORM B"/>
    <property type="match status" value="1"/>
</dbReference>
<evidence type="ECO:0000313" key="2">
    <source>
        <dbReference type="EMBL" id="KAL0483869.1"/>
    </source>
</evidence>
<gene>
    <name evidence="2" type="ORF">AKO1_011884</name>
</gene>